<feature type="compositionally biased region" description="Polar residues" evidence="1">
    <location>
        <begin position="773"/>
        <end position="785"/>
    </location>
</feature>
<dbReference type="AlphaFoldDB" id="A0A8S9IER0"/>
<evidence type="ECO:0000313" key="3">
    <source>
        <dbReference type="Proteomes" id="UP000712281"/>
    </source>
</evidence>
<gene>
    <name evidence="2" type="ORF">F2Q68_00025167</name>
</gene>
<feature type="region of interest" description="Disordered" evidence="1">
    <location>
        <begin position="1"/>
        <end position="88"/>
    </location>
</feature>
<feature type="region of interest" description="Disordered" evidence="1">
    <location>
        <begin position="759"/>
        <end position="785"/>
    </location>
</feature>
<feature type="compositionally biased region" description="Polar residues" evidence="1">
    <location>
        <begin position="1"/>
        <end position="20"/>
    </location>
</feature>
<feature type="compositionally biased region" description="Polar residues" evidence="1">
    <location>
        <begin position="148"/>
        <end position="166"/>
    </location>
</feature>
<feature type="compositionally biased region" description="Basic and acidic residues" evidence="1">
    <location>
        <begin position="343"/>
        <end position="362"/>
    </location>
</feature>
<feature type="compositionally biased region" description="Polar residues" evidence="1">
    <location>
        <begin position="62"/>
        <end position="79"/>
    </location>
</feature>
<accession>A0A8S9IER0</accession>
<reference evidence="2" key="1">
    <citation type="submission" date="2019-12" db="EMBL/GenBank/DDBJ databases">
        <title>Genome sequencing and annotation of Brassica cretica.</title>
        <authorList>
            <person name="Studholme D.J."/>
            <person name="Sarris P.F."/>
        </authorList>
    </citation>
    <scope>NUCLEOTIDE SEQUENCE</scope>
    <source>
        <strain evidence="2">PFS-001/15</strain>
        <tissue evidence="2">Leaf</tissue>
    </source>
</reference>
<dbReference type="EMBL" id="QGKW02001911">
    <property type="protein sequence ID" value="KAF2568258.1"/>
    <property type="molecule type" value="Genomic_DNA"/>
</dbReference>
<organism evidence="2 3">
    <name type="scientific">Brassica cretica</name>
    <name type="common">Mustard</name>
    <dbReference type="NCBI Taxonomy" id="69181"/>
    <lineage>
        <taxon>Eukaryota</taxon>
        <taxon>Viridiplantae</taxon>
        <taxon>Streptophyta</taxon>
        <taxon>Embryophyta</taxon>
        <taxon>Tracheophyta</taxon>
        <taxon>Spermatophyta</taxon>
        <taxon>Magnoliopsida</taxon>
        <taxon>eudicotyledons</taxon>
        <taxon>Gunneridae</taxon>
        <taxon>Pentapetalae</taxon>
        <taxon>rosids</taxon>
        <taxon>malvids</taxon>
        <taxon>Brassicales</taxon>
        <taxon>Brassicaceae</taxon>
        <taxon>Brassiceae</taxon>
        <taxon>Brassica</taxon>
    </lineage>
</organism>
<comment type="caution">
    <text evidence="2">The sequence shown here is derived from an EMBL/GenBank/DDBJ whole genome shotgun (WGS) entry which is preliminary data.</text>
</comment>
<name>A0A8S9IER0_BRACR</name>
<proteinExistence type="predicted"/>
<evidence type="ECO:0000256" key="1">
    <source>
        <dbReference type="SAM" id="MobiDB-lite"/>
    </source>
</evidence>
<feature type="region of interest" description="Disordered" evidence="1">
    <location>
        <begin position="146"/>
        <end position="181"/>
    </location>
</feature>
<feature type="region of interest" description="Disordered" evidence="1">
    <location>
        <begin position="220"/>
        <end position="240"/>
    </location>
</feature>
<feature type="compositionally biased region" description="Polar residues" evidence="1">
    <location>
        <begin position="32"/>
        <end position="55"/>
    </location>
</feature>
<evidence type="ECO:0000313" key="2">
    <source>
        <dbReference type="EMBL" id="KAF2568258.1"/>
    </source>
</evidence>
<dbReference type="Proteomes" id="UP000712281">
    <property type="component" value="Unassembled WGS sequence"/>
</dbReference>
<protein>
    <submittedName>
        <fullName evidence="2">Uncharacterized protein</fullName>
    </submittedName>
</protein>
<feature type="region of interest" description="Disordered" evidence="1">
    <location>
        <begin position="258"/>
        <end position="306"/>
    </location>
</feature>
<sequence>MPSSTRSNKESQLLFSTNPASLERTICEEARSLSTDNNNSVSLDSAQPPSTQTPVPSKDSHSPLSIYNTNLPSTNTLHPTSIDIPSRTSIDTEPRALVSPLILARDNNGDLHDQEGHMCNAAVVKEEKLQEDDFDVESLMSFGRSHWCRSTPTTEHRSTYTNQDRSTGVPEHRSTTPTESTAYCNAVKILTHEEFAAKHPNPPSPDNVRIDRHTDSNIDRYSEANIDQQPSPPIDRRAPITYRVQMPKIDVARLNALRPKPKPSEQPPEPVRTPSDDGDDPMEEDRVSTGGTLRRRKEKVKPQTISRKINDPGIIAACHCGAEYESDYSESIDTHPVLSIDTSHSKSTDAAKEKSVDTHPDEWENDYYNPIIDAYTRQNMHTDEYDEDYEEERAIEYRAILDEEDKLLHHSSWKRNASSIDRTSWPSIDTQPQQRCRKRASTDTAYYKSVDNDFNRVQEGDYSIGSWADEPHHKSFAVETVTYTPGADKLQDSFTDEELLNMQKRDDTDQIQAEAAWERTRFSESIDTHEFGIFRDPNGFAKAIDGRTLHVSREDIADILQIANEADNLFMHQRSNRGQKTTKEFYDAAGGIENNFKQRSRHTNHPSINIDVPTVHRQPEFSRRAFDLYDNRKFYWEEKDEYGVYRDDREFARDLDRHTIPVQNKDIRRLLERASRDEPAYICLPEHASSFTLKKLVPKIYTKDEINEMFYGVCGEHDRNKEVFQMKLDGVYYPLNDSISWLTTCMEEMKKDIARIQNATGTARQASTDRRQPQSIGSRQSPSLD</sequence>
<feature type="region of interest" description="Disordered" evidence="1">
    <location>
        <begin position="342"/>
        <end position="363"/>
    </location>
</feature>